<evidence type="ECO:0000313" key="2">
    <source>
        <dbReference type="Proteomes" id="UP000183832"/>
    </source>
</evidence>
<proteinExistence type="predicted"/>
<name>A0A1J1HF26_9DIPT</name>
<sequence length="85" mass="9959">MKCIRFTSLWPYLDVSFQIKYKLYGAIHLNPTCDDMGNSAKYWYLATLILSHTVVEEPRTRTTNVKSLHKIITLVNLFQLEKYCA</sequence>
<dbReference type="Proteomes" id="UP000183832">
    <property type="component" value="Unassembled WGS sequence"/>
</dbReference>
<dbReference type="EMBL" id="CVRI01000001">
    <property type="protein sequence ID" value="CRK86567.1"/>
    <property type="molecule type" value="Genomic_DNA"/>
</dbReference>
<accession>A0A1J1HF26</accession>
<reference evidence="1 2" key="1">
    <citation type="submission" date="2015-04" db="EMBL/GenBank/DDBJ databases">
        <authorList>
            <person name="Syromyatnikov M.Y."/>
            <person name="Popov V.N."/>
        </authorList>
    </citation>
    <scope>NUCLEOTIDE SEQUENCE [LARGE SCALE GENOMIC DNA]</scope>
</reference>
<gene>
    <name evidence="1" type="ORF">CLUMA_CG000387</name>
</gene>
<protein>
    <submittedName>
        <fullName evidence="1">CLUMA_CG000387, isoform A</fullName>
    </submittedName>
</protein>
<keyword evidence="2" id="KW-1185">Reference proteome</keyword>
<dbReference type="AlphaFoldDB" id="A0A1J1HF26"/>
<evidence type="ECO:0000313" key="1">
    <source>
        <dbReference type="EMBL" id="CRK86567.1"/>
    </source>
</evidence>
<organism evidence="1 2">
    <name type="scientific">Clunio marinus</name>
    <dbReference type="NCBI Taxonomy" id="568069"/>
    <lineage>
        <taxon>Eukaryota</taxon>
        <taxon>Metazoa</taxon>
        <taxon>Ecdysozoa</taxon>
        <taxon>Arthropoda</taxon>
        <taxon>Hexapoda</taxon>
        <taxon>Insecta</taxon>
        <taxon>Pterygota</taxon>
        <taxon>Neoptera</taxon>
        <taxon>Endopterygota</taxon>
        <taxon>Diptera</taxon>
        <taxon>Nematocera</taxon>
        <taxon>Chironomoidea</taxon>
        <taxon>Chironomidae</taxon>
        <taxon>Clunio</taxon>
    </lineage>
</organism>